<organism evidence="5 6">
    <name type="scientific">Candidatus Beckwithbacteria bacterium GW2011_GWB1_47_15</name>
    <dbReference type="NCBI Taxonomy" id="1618371"/>
    <lineage>
        <taxon>Bacteria</taxon>
        <taxon>Candidatus Beckwithiibacteriota</taxon>
    </lineage>
</organism>
<dbReference type="Gene3D" id="3.40.50.150">
    <property type="entry name" value="Vaccinia Virus protein VP39"/>
    <property type="match status" value="1"/>
</dbReference>
<dbReference type="SUPFAM" id="SSF53335">
    <property type="entry name" value="S-adenosyl-L-methionine-dependent methyltransferases"/>
    <property type="match status" value="1"/>
</dbReference>
<keyword evidence="2 5" id="KW-0808">Transferase</keyword>
<dbReference type="AlphaFoldDB" id="A0A0G1RXL5"/>
<dbReference type="CDD" id="cd02440">
    <property type="entry name" value="AdoMet_MTases"/>
    <property type="match status" value="1"/>
</dbReference>
<dbReference type="PANTHER" id="PTHR43464">
    <property type="entry name" value="METHYLTRANSFERASE"/>
    <property type="match status" value="1"/>
</dbReference>
<dbReference type="PANTHER" id="PTHR43464:SF19">
    <property type="entry name" value="UBIQUINONE BIOSYNTHESIS O-METHYLTRANSFERASE, MITOCHONDRIAL"/>
    <property type="match status" value="1"/>
</dbReference>
<dbReference type="EMBL" id="LCNT01000001">
    <property type="protein sequence ID" value="KKU61861.1"/>
    <property type="molecule type" value="Genomic_DNA"/>
</dbReference>
<comment type="caution">
    <text evidence="5">The sequence shown here is derived from an EMBL/GenBank/DDBJ whole genome shotgun (WGS) entry which is preliminary data.</text>
</comment>
<evidence type="ECO:0000256" key="2">
    <source>
        <dbReference type="ARBA" id="ARBA00022679"/>
    </source>
</evidence>
<feature type="domain" description="Methyltransferase" evidence="4">
    <location>
        <begin position="40"/>
        <end position="149"/>
    </location>
</feature>
<keyword evidence="3" id="KW-0949">S-adenosyl-L-methionine</keyword>
<dbReference type="Pfam" id="PF13847">
    <property type="entry name" value="Methyltransf_31"/>
    <property type="match status" value="1"/>
</dbReference>
<sequence>MDDEIKNAHHDYDQEYKDGAHWDTGRVSSNIPRFLEHLRGNERILDAGCGTGRDSIYLAKQGFKVEGIDQSPIAIKKAKERSAREKNVNFIVGALENLPYPNSSFDAVYSGYVLGGEELPKQTKQLARVLKDKGIMYVAMFTRTEYERPNERDEVNPENFVLDVFEKQFNIREKEIDTFSEEDDQGLHEHDRLRIVLQKK</sequence>
<dbReference type="GO" id="GO:0032259">
    <property type="term" value="P:methylation"/>
    <property type="evidence" value="ECO:0007669"/>
    <property type="project" value="UniProtKB-KW"/>
</dbReference>
<reference evidence="5 6" key="1">
    <citation type="journal article" date="2015" name="Nature">
        <title>rRNA introns, odd ribosomes, and small enigmatic genomes across a large radiation of phyla.</title>
        <authorList>
            <person name="Brown C.T."/>
            <person name="Hug L.A."/>
            <person name="Thomas B.C."/>
            <person name="Sharon I."/>
            <person name="Castelle C.J."/>
            <person name="Singh A."/>
            <person name="Wilkins M.J."/>
            <person name="Williams K.H."/>
            <person name="Banfield J.F."/>
        </authorList>
    </citation>
    <scope>NUCLEOTIDE SEQUENCE [LARGE SCALE GENOMIC DNA]</scope>
</reference>
<gene>
    <name evidence="5" type="ORF">UX85_C0001G0075</name>
</gene>
<dbReference type="InterPro" id="IPR029063">
    <property type="entry name" value="SAM-dependent_MTases_sf"/>
</dbReference>
<name>A0A0G1RXL5_9BACT</name>
<dbReference type="Proteomes" id="UP000033860">
    <property type="component" value="Unassembled WGS sequence"/>
</dbReference>
<accession>A0A0G1RXL5</accession>
<protein>
    <submittedName>
        <fullName evidence="5">Methyltransferase type 11</fullName>
    </submittedName>
</protein>
<evidence type="ECO:0000256" key="1">
    <source>
        <dbReference type="ARBA" id="ARBA00022603"/>
    </source>
</evidence>
<dbReference type="GO" id="GO:0008168">
    <property type="term" value="F:methyltransferase activity"/>
    <property type="evidence" value="ECO:0007669"/>
    <property type="project" value="UniProtKB-KW"/>
</dbReference>
<evidence type="ECO:0000313" key="5">
    <source>
        <dbReference type="EMBL" id="KKU61861.1"/>
    </source>
</evidence>
<dbReference type="InterPro" id="IPR025714">
    <property type="entry name" value="Methyltranfer_dom"/>
</dbReference>
<evidence type="ECO:0000313" key="6">
    <source>
        <dbReference type="Proteomes" id="UP000033860"/>
    </source>
</evidence>
<keyword evidence="1 5" id="KW-0489">Methyltransferase</keyword>
<proteinExistence type="predicted"/>
<evidence type="ECO:0000259" key="4">
    <source>
        <dbReference type="Pfam" id="PF13847"/>
    </source>
</evidence>
<evidence type="ECO:0000256" key="3">
    <source>
        <dbReference type="ARBA" id="ARBA00022691"/>
    </source>
</evidence>